<dbReference type="CDD" id="cd02883">
    <property type="entry name" value="NUDIX_Hydrolase"/>
    <property type="match status" value="1"/>
</dbReference>
<evidence type="ECO:0000313" key="3">
    <source>
        <dbReference type="EMBL" id="OBR63490.1"/>
    </source>
</evidence>
<protein>
    <submittedName>
        <fullName evidence="3">NUDIX hydrolase</fullName>
    </submittedName>
</protein>
<dbReference type="Pfam" id="PF00293">
    <property type="entry name" value="NUDIX"/>
    <property type="match status" value="1"/>
</dbReference>
<keyword evidence="4" id="KW-1185">Reference proteome</keyword>
<name>A0A1A5YDL3_9BACL</name>
<gene>
    <name evidence="3" type="ORF">A7K91_17190</name>
</gene>
<dbReference type="PROSITE" id="PS00893">
    <property type="entry name" value="NUDIX_BOX"/>
    <property type="match status" value="1"/>
</dbReference>
<organism evidence="3 4">
    <name type="scientific">Paenibacillus oryzae</name>
    <dbReference type="NCBI Taxonomy" id="1844972"/>
    <lineage>
        <taxon>Bacteria</taxon>
        <taxon>Bacillati</taxon>
        <taxon>Bacillota</taxon>
        <taxon>Bacilli</taxon>
        <taxon>Bacillales</taxon>
        <taxon>Paenibacillaceae</taxon>
        <taxon>Paenibacillus</taxon>
    </lineage>
</organism>
<accession>A0A1A5YDL3</accession>
<dbReference type="STRING" id="1844972.A7K91_17190"/>
<dbReference type="EMBL" id="LYPA01000072">
    <property type="protein sequence ID" value="OBR63490.1"/>
    <property type="molecule type" value="Genomic_DNA"/>
</dbReference>
<evidence type="ECO:0000259" key="2">
    <source>
        <dbReference type="PROSITE" id="PS51462"/>
    </source>
</evidence>
<dbReference type="InterPro" id="IPR015797">
    <property type="entry name" value="NUDIX_hydrolase-like_dom_sf"/>
</dbReference>
<dbReference type="InterPro" id="IPR020084">
    <property type="entry name" value="NUDIX_hydrolase_CS"/>
</dbReference>
<reference evidence="3 4" key="1">
    <citation type="submission" date="2016-05" db="EMBL/GenBank/DDBJ databases">
        <title>Paenibacillus oryzae. sp. nov., isolated from the rice root.</title>
        <authorList>
            <person name="Zhang J."/>
            <person name="Zhang X."/>
        </authorList>
    </citation>
    <scope>NUCLEOTIDE SEQUENCE [LARGE SCALE GENOMIC DNA]</scope>
    <source>
        <strain evidence="3 4">1DrF-4</strain>
    </source>
</reference>
<feature type="domain" description="Nudix hydrolase" evidence="2">
    <location>
        <begin position="31"/>
        <end position="167"/>
    </location>
</feature>
<proteinExistence type="predicted"/>
<dbReference type="GO" id="GO:0016787">
    <property type="term" value="F:hydrolase activity"/>
    <property type="evidence" value="ECO:0007669"/>
    <property type="project" value="UniProtKB-KW"/>
</dbReference>
<dbReference type="InterPro" id="IPR000086">
    <property type="entry name" value="NUDIX_hydrolase_dom"/>
</dbReference>
<dbReference type="Gene3D" id="3.90.79.10">
    <property type="entry name" value="Nucleoside Triphosphate Pyrophosphohydrolase"/>
    <property type="match status" value="1"/>
</dbReference>
<evidence type="ECO:0000313" key="4">
    <source>
        <dbReference type="Proteomes" id="UP000092024"/>
    </source>
</evidence>
<dbReference type="SUPFAM" id="SSF55811">
    <property type="entry name" value="Nudix"/>
    <property type="match status" value="1"/>
</dbReference>
<dbReference type="RefSeq" id="WP_068686342.1">
    <property type="nucleotide sequence ID" value="NZ_LYPA01000072.1"/>
</dbReference>
<dbReference type="Proteomes" id="UP000092024">
    <property type="component" value="Unassembled WGS sequence"/>
</dbReference>
<keyword evidence="1 3" id="KW-0378">Hydrolase</keyword>
<evidence type="ECO:0000256" key="1">
    <source>
        <dbReference type="ARBA" id="ARBA00022801"/>
    </source>
</evidence>
<dbReference type="OrthoDB" id="3689607at2"/>
<dbReference type="AlphaFoldDB" id="A0A1A5YDL3"/>
<comment type="caution">
    <text evidence="3">The sequence shown here is derived from an EMBL/GenBank/DDBJ whole genome shotgun (WGS) entry which is preliminary data.</text>
</comment>
<dbReference type="PROSITE" id="PS51462">
    <property type="entry name" value="NUDIX"/>
    <property type="match status" value="1"/>
</dbReference>
<sequence length="178" mass="20129">MSVDSSKYPSLSAPIWWEPVESVFSPGMCGDERLVSNISLIPTVGERYVMMQLEDGKWELIGGTLEPGEAYMNGLKRELMEEIGAELADFEIVGHFSCHSRAEQPYRSHIPHPRFFRLIGTGEVKLVAAPLNPPDGEKVARVELMDIDEATALFRSQGRHDIAELYQFAHDWRVVQNR</sequence>